<evidence type="ECO:0000256" key="4">
    <source>
        <dbReference type="ARBA" id="ARBA00022989"/>
    </source>
</evidence>
<evidence type="ECO:0000256" key="7">
    <source>
        <dbReference type="ARBA" id="ARBA00023180"/>
    </source>
</evidence>
<keyword evidence="4 8" id="KW-1133">Transmembrane helix</keyword>
<feature type="transmembrane region" description="Helical" evidence="8">
    <location>
        <begin position="340"/>
        <end position="358"/>
    </location>
</feature>
<evidence type="ECO:0000256" key="8">
    <source>
        <dbReference type="SAM" id="Phobius"/>
    </source>
</evidence>
<evidence type="ECO:0000256" key="1">
    <source>
        <dbReference type="ARBA" id="ARBA00004651"/>
    </source>
</evidence>
<evidence type="ECO:0000256" key="2">
    <source>
        <dbReference type="ARBA" id="ARBA00022475"/>
    </source>
</evidence>
<comment type="subcellular location">
    <subcellularLocation>
        <location evidence="1">Cell membrane</location>
        <topology evidence="1">Multi-pass membrane protein</topology>
    </subcellularLocation>
</comment>
<feature type="transmembrane region" description="Helical" evidence="8">
    <location>
        <begin position="379"/>
        <end position="398"/>
    </location>
</feature>
<feature type="non-terminal residue" evidence="9">
    <location>
        <position position="1"/>
    </location>
</feature>
<organism evidence="9 10">
    <name type="scientific">Pseudolycoriella hygida</name>
    <dbReference type="NCBI Taxonomy" id="35572"/>
    <lineage>
        <taxon>Eukaryota</taxon>
        <taxon>Metazoa</taxon>
        <taxon>Ecdysozoa</taxon>
        <taxon>Arthropoda</taxon>
        <taxon>Hexapoda</taxon>
        <taxon>Insecta</taxon>
        <taxon>Pterygota</taxon>
        <taxon>Neoptera</taxon>
        <taxon>Endopterygota</taxon>
        <taxon>Diptera</taxon>
        <taxon>Nematocera</taxon>
        <taxon>Sciaroidea</taxon>
        <taxon>Sciaridae</taxon>
        <taxon>Pseudolycoriella</taxon>
    </lineage>
</organism>
<keyword evidence="2" id="KW-1003">Cell membrane</keyword>
<evidence type="ECO:0000256" key="6">
    <source>
        <dbReference type="ARBA" id="ARBA00023170"/>
    </source>
</evidence>
<dbReference type="AlphaFoldDB" id="A0A9Q0RVP1"/>
<keyword evidence="7" id="KW-0325">Glycoprotein</keyword>
<accession>A0A9Q0RVP1</accession>
<dbReference type="OrthoDB" id="8195814at2759"/>
<keyword evidence="6" id="KW-0675">Receptor</keyword>
<dbReference type="PANTHER" id="PTHR42643:SF31">
    <property type="entry name" value="IONOTROPIC RECEPTOR 68B-RELATED"/>
    <property type="match status" value="1"/>
</dbReference>
<dbReference type="EMBL" id="WJQU01001803">
    <property type="protein sequence ID" value="KAJ6633673.1"/>
    <property type="molecule type" value="Genomic_DNA"/>
</dbReference>
<reference evidence="9" key="1">
    <citation type="submission" date="2022-07" db="EMBL/GenBank/DDBJ databases">
        <authorList>
            <person name="Trinca V."/>
            <person name="Uliana J.V.C."/>
            <person name="Torres T.T."/>
            <person name="Ward R.J."/>
            <person name="Monesi N."/>
        </authorList>
    </citation>
    <scope>NUCLEOTIDE SEQUENCE</scope>
    <source>
        <strain evidence="9">HSMRA1968</strain>
        <tissue evidence="9">Whole embryos</tissue>
    </source>
</reference>
<dbReference type="PANTHER" id="PTHR42643">
    <property type="entry name" value="IONOTROPIC RECEPTOR 20A-RELATED"/>
    <property type="match status" value="1"/>
</dbReference>
<dbReference type="Proteomes" id="UP001151699">
    <property type="component" value="Unassembled WGS sequence"/>
</dbReference>
<evidence type="ECO:0000256" key="5">
    <source>
        <dbReference type="ARBA" id="ARBA00023136"/>
    </source>
</evidence>
<sequence length="427" mass="49908">KLTVYLRKVDYYYEDDSVSFANTYDWRGQKFELRITEKLMRSKRQIDSTKIPTKKKKHRRLDEPEQAEFVFAHKIDVFNKYLVGTPRHPFQQPRNYFILFVAHTGEGWKKTGAMVLERLWKSYGIIHALLIAPCSITGESVKFHCSLLYSKVIGQYDPFYLDSSITNPLSSSYGRCTWMTVEDFEYDNRLVRKLASLNQFPLRVSLFPRYPSVLLPKEVPDVFERTYFSRVANKTQFYSGVDALVLGNMAEAIDFKPDIVRPSGNDYGYKLSNGTFIGSLGDVLYRRVYISFNTRFISDYGTDDIEYLFPTYFDRVCVIAPKALKVPQWMAIFKCFNRNLWIIILFINTMCGIFWFLLKSWGSRTESFIRSRNRKTYRQDDQICVVSIEMWIIMLGGVSKNLPNRSMERVFLSVCLVSNIIIAGTFQ</sequence>
<keyword evidence="3 8" id="KW-0812">Transmembrane</keyword>
<comment type="caution">
    <text evidence="9">The sequence shown here is derived from an EMBL/GenBank/DDBJ whole genome shotgun (WGS) entry which is preliminary data.</text>
</comment>
<feature type="transmembrane region" description="Helical" evidence="8">
    <location>
        <begin position="410"/>
        <end position="426"/>
    </location>
</feature>
<evidence type="ECO:0000313" key="10">
    <source>
        <dbReference type="Proteomes" id="UP001151699"/>
    </source>
</evidence>
<feature type="non-terminal residue" evidence="9">
    <location>
        <position position="427"/>
    </location>
</feature>
<keyword evidence="5 8" id="KW-0472">Membrane</keyword>
<keyword evidence="10" id="KW-1185">Reference proteome</keyword>
<gene>
    <name evidence="9" type="ORF">Bhyg_16618</name>
</gene>
<dbReference type="GO" id="GO:0005886">
    <property type="term" value="C:plasma membrane"/>
    <property type="evidence" value="ECO:0007669"/>
    <property type="project" value="UniProtKB-SubCell"/>
</dbReference>
<protein>
    <submittedName>
        <fullName evidence="9">Uncharacterized protein</fullName>
    </submittedName>
</protein>
<evidence type="ECO:0000256" key="3">
    <source>
        <dbReference type="ARBA" id="ARBA00022692"/>
    </source>
</evidence>
<proteinExistence type="predicted"/>
<dbReference type="InterPro" id="IPR052192">
    <property type="entry name" value="Insect_Ionotropic_Sensory_Rcpt"/>
</dbReference>
<dbReference type="Gene3D" id="3.40.190.10">
    <property type="entry name" value="Periplasmic binding protein-like II"/>
    <property type="match status" value="1"/>
</dbReference>
<name>A0A9Q0RVP1_9DIPT</name>
<evidence type="ECO:0000313" key="9">
    <source>
        <dbReference type="EMBL" id="KAJ6633673.1"/>
    </source>
</evidence>